<protein>
    <submittedName>
        <fullName evidence="1">Uncharacterized protein</fullName>
    </submittedName>
</protein>
<dbReference type="AlphaFoldDB" id="G2XPZ8"/>
<accession>G2XPZ8</accession>
<reference evidence="2" key="1">
    <citation type="journal article" date="2011" name="PLoS Genet.">
        <title>Genomic analysis of the necrotrophic fungal pathogens Sclerotinia sclerotiorum and Botrytis cinerea.</title>
        <authorList>
            <person name="Amselem J."/>
            <person name="Cuomo C.A."/>
            <person name="van Kan J.A."/>
            <person name="Viaud M."/>
            <person name="Benito E.P."/>
            <person name="Couloux A."/>
            <person name="Coutinho P.M."/>
            <person name="de Vries R.P."/>
            <person name="Dyer P.S."/>
            <person name="Fillinger S."/>
            <person name="Fournier E."/>
            <person name="Gout L."/>
            <person name="Hahn M."/>
            <person name="Kohn L."/>
            <person name="Lapalu N."/>
            <person name="Plummer K.M."/>
            <person name="Pradier J.M."/>
            <person name="Quevillon E."/>
            <person name="Sharon A."/>
            <person name="Simon A."/>
            <person name="ten Have A."/>
            <person name="Tudzynski B."/>
            <person name="Tudzynski P."/>
            <person name="Wincker P."/>
            <person name="Andrew M."/>
            <person name="Anthouard V."/>
            <person name="Beever R.E."/>
            <person name="Beffa R."/>
            <person name="Benoit I."/>
            <person name="Bouzid O."/>
            <person name="Brault B."/>
            <person name="Chen Z."/>
            <person name="Choquer M."/>
            <person name="Collemare J."/>
            <person name="Cotton P."/>
            <person name="Danchin E.G."/>
            <person name="Da Silva C."/>
            <person name="Gautier A."/>
            <person name="Giraud C."/>
            <person name="Giraud T."/>
            <person name="Gonzalez C."/>
            <person name="Grossetete S."/>
            <person name="Guldener U."/>
            <person name="Henrissat B."/>
            <person name="Howlett B.J."/>
            <person name="Kodira C."/>
            <person name="Kretschmer M."/>
            <person name="Lappartient A."/>
            <person name="Leroch M."/>
            <person name="Levis C."/>
            <person name="Mauceli E."/>
            <person name="Neuveglise C."/>
            <person name="Oeser B."/>
            <person name="Pearson M."/>
            <person name="Poulain J."/>
            <person name="Poussereau N."/>
            <person name="Quesneville H."/>
            <person name="Rascle C."/>
            <person name="Schumacher J."/>
            <person name="Segurens B."/>
            <person name="Sexton A."/>
            <person name="Silva E."/>
            <person name="Sirven C."/>
            <person name="Soanes D.M."/>
            <person name="Talbot N.J."/>
            <person name="Templeton M."/>
            <person name="Yandava C."/>
            <person name="Yarden O."/>
            <person name="Zeng Q."/>
            <person name="Rollins J.A."/>
            <person name="Lebrun M.H."/>
            <person name="Dickman M."/>
        </authorList>
    </citation>
    <scope>NUCLEOTIDE SEQUENCE [LARGE SCALE GENOMIC DNA]</scope>
    <source>
        <strain evidence="2">T4</strain>
    </source>
</reference>
<proteinExistence type="predicted"/>
<dbReference type="HOGENOM" id="CLU_2654179_0_0_1"/>
<sequence length="76" mass="8626">MGFIIHHTYRYLSGTGMFREVSLHVQGPDKQEGWPSPTLYPLALKQLHFPFCTSPGNVPIPRSVQVPSCKYPELKN</sequence>
<gene>
    <name evidence="1" type="ORF">BofuT4_P071820.1</name>
</gene>
<dbReference type="EMBL" id="FQ790250">
    <property type="protein sequence ID" value="CCD42886.1"/>
    <property type="molecule type" value="Genomic_DNA"/>
</dbReference>
<organism evidence="1 2">
    <name type="scientific">Botryotinia fuckeliana (strain T4)</name>
    <name type="common">Noble rot fungus</name>
    <name type="synonym">Botrytis cinerea</name>
    <dbReference type="NCBI Taxonomy" id="999810"/>
    <lineage>
        <taxon>Eukaryota</taxon>
        <taxon>Fungi</taxon>
        <taxon>Dikarya</taxon>
        <taxon>Ascomycota</taxon>
        <taxon>Pezizomycotina</taxon>
        <taxon>Leotiomycetes</taxon>
        <taxon>Helotiales</taxon>
        <taxon>Sclerotiniaceae</taxon>
        <taxon>Botrytis</taxon>
    </lineage>
</organism>
<evidence type="ECO:0000313" key="1">
    <source>
        <dbReference type="EMBL" id="CCD42886.1"/>
    </source>
</evidence>
<name>G2XPZ8_BOTF4</name>
<evidence type="ECO:0000313" key="2">
    <source>
        <dbReference type="Proteomes" id="UP000008177"/>
    </source>
</evidence>
<dbReference type="Proteomes" id="UP000008177">
    <property type="component" value="Unplaced contigs"/>
</dbReference>
<dbReference type="InParanoid" id="G2XPZ8"/>